<name>A0A518CZP5_9BACT</name>
<proteinExistence type="predicted"/>
<dbReference type="RefSeq" id="WP_145186615.1">
    <property type="nucleotide sequence ID" value="NZ_CP036290.1"/>
</dbReference>
<dbReference type="OrthoDB" id="5464825at2"/>
<accession>A0A518CZP5</accession>
<evidence type="ECO:0000313" key="3">
    <source>
        <dbReference type="Proteomes" id="UP000319342"/>
    </source>
</evidence>
<dbReference type="EMBL" id="CP036290">
    <property type="protein sequence ID" value="QDU84665.1"/>
    <property type="molecule type" value="Genomic_DNA"/>
</dbReference>
<keyword evidence="1" id="KW-0812">Transmembrane</keyword>
<keyword evidence="3" id="KW-1185">Reference proteome</keyword>
<gene>
    <name evidence="2" type="ORF">Pla163_17770</name>
</gene>
<dbReference type="InterPro" id="IPR032531">
    <property type="entry name" value="DUF4956"/>
</dbReference>
<reference evidence="2 3" key="1">
    <citation type="submission" date="2019-02" db="EMBL/GenBank/DDBJ databases">
        <title>Deep-cultivation of Planctomycetes and their phenomic and genomic characterization uncovers novel biology.</title>
        <authorList>
            <person name="Wiegand S."/>
            <person name="Jogler M."/>
            <person name="Boedeker C."/>
            <person name="Pinto D."/>
            <person name="Vollmers J."/>
            <person name="Rivas-Marin E."/>
            <person name="Kohn T."/>
            <person name="Peeters S.H."/>
            <person name="Heuer A."/>
            <person name="Rast P."/>
            <person name="Oberbeckmann S."/>
            <person name="Bunk B."/>
            <person name="Jeske O."/>
            <person name="Meyerdierks A."/>
            <person name="Storesund J.E."/>
            <person name="Kallscheuer N."/>
            <person name="Luecker S."/>
            <person name="Lage O.M."/>
            <person name="Pohl T."/>
            <person name="Merkel B.J."/>
            <person name="Hornburger P."/>
            <person name="Mueller R.-W."/>
            <person name="Bruemmer F."/>
            <person name="Labrenz M."/>
            <person name="Spormann A.M."/>
            <person name="Op den Camp H."/>
            <person name="Overmann J."/>
            <person name="Amann R."/>
            <person name="Jetten M.S.M."/>
            <person name="Mascher T."/>
            <person name="Medema M.H."/>
            <person name="Devos D.P."/>
            <person name="Kaster A.-K."/>
            <person name="Ovreas L."/>
            <person name="Rohde M."/>
            <person name="Galperin M.Y."/>
            <person name="Jogler C."/>
        </authorList>
    </citation>
    <scope>NUCLEOTIDE SEQUENCE [LARGE SCALE GENOMIC DNA]</scope>
    <source>
        <strain evidence="2 3">Pla163</strain>
    </source>
</reference>
<evidence type="ECO:0000313" key="2">
    <source>
        <dbReference type="EMBL" id="QDU84665.1"/>
    </source>
</evidence>
<dbReference type="Pfam" id="PF16316">
    <property type="entry name" value="DUF4956"/>
    <property type="match status" value="1"/>
</dbReference>
<keyword evidence="1" id="KW-0472">Membrane</keyword>
<dbReference type="Proteomes" id="UP000319342">
    <property type="component" value="Chromosome"/>
</dbReference>
<sequence length="231" mass="24555">MNWSQLFDSLSGDSTFQNLDLPRIFVNLAVALVLSQILAWHYVRFSRVLSNKVKFARVFVFVAATTMLVISVVQTSLALSLGLVGALSIIRFRTPIKEPEELAYLFLAVAIGVGVGANEGIITTVVVLTILLYLGIAGRKSSGALPPRVMLHVSCQLDGTDADTALRQLQEASAESAGGVDLRRLDVEGSTFNANLVLDRLDPGKMGSLVGSIQKALPGSAVSIVEAGSLD</sequence>
<evidence type="ECO:0008006" key="4">
    <source>
        <dbReference type="Google" id="ProtNLM"/>
    </source>
</evidence>
<dbReference type="AlphaFoldDB" id="A0A518CZP5"/>
<organism evidence="2 3">
    <name type="scientific">Rohdeia mirabilis</name>
    <dbReference type="NCBI Taxonomy" id="2528008"/>
    <lineage>
        <taxon>Bacteria</taxon>
        <taxon>Pseudomonadati</taxon>
        <taxon>Planctomycetota</taxon>
        <taxon>Planctomycetia</taxon>
        <taxon>Planctomycetia incertae sedis</taxon>
        <taxon>Rohdeia</taxon>
    </lineage>
</organism>
<feature type="transmembrane region" description="Helical" evidence="1">
    <location>
        <begin position="55"/>
        <end position="83"/>
    </location>
</feature>
<feature type="transmembrane region" description="Helical" evidence="1">
    <location>
        <begin position="24"/>
        <end position="43"/>
    </location>
</feature>
<feature type="transmembrane region" description="Helical" evidence="1">
    <location>
        <begin position="103"/>
        <end position="136"/>
    </location>
</feature>
<keyword evidence="1" id="KW-1133">Transmembrane helix</keyword>
<evidence type="ECO:0000256" key="1">
    <source>
        <dbReference type="SAM" id="Phobius"/>
    </source>
</evidence>
<protein>
    <recommendedName>
        <fullName evidence="4">DUF4956 domain-containing protein</fullName>
    </recommendedName>
</protein>